<protein>
    <submittedName>
        <fullName evidence="1">Uncharacterized protein</fullName>
    </submittedName>
</protein>
<organism evidence="1 2">
    <name type="scientific">Ranatra chinensis</name>
    <dbReference type="NCBI Taxonomy" id="642074"/>
    <lineage>
        <taxon>Eukaryota</taxon>
        <taxon>Metazoa</taxon>
        <taxon>Ecdysozoa</taxon>
        <taxon>Arthropoda</taxon>
        <taxon>Hexapoda</taxon>
        <taxon>Insecta</taxon>
        <taxon>Pterygota</taxon>
        <taxon>Neoptera</taxon>
        <taxon>Paraneoptera</taxon>
        <taxon>Hemiptera</taxon>
        <taxon>Heteroptera</taxon>
        <taxon>Panheteroptera</taxon>
        <taxon>Nepomorpha</taxon>
        <taxon>Nepidae</taxon>
        <taxon>Ranatrinae</taxon>
        <taxon>Ranatra</taxon>
    </lineage>
</organism>
<evidence type="ECO:0000313" key="2">
    <source>
        <dbReference type="Proteomes" id="UP001558652"/>
    </source>
</evidence>
<proteinExistence type="predicted"/>
<reference evidence="1 2" key="1">
    <citation type="submission" date="2024-07" db="EMBL/GenBank/DDBJ databases">
        <title>Chromosome-level genome assembly of the water stick insect Ranatra chinensis (Heteroptera: Nepidae).</title>
        <authorList>
            <person name="Liu X."/>
        </authorList>
    </citation>
    <scope>NUCLEOTIDE SEQUENCE [LARGE SCALE GENOMIC DNA]</scope>
    <source>
        <strain evidence="1">Cailab_2021Rc</strain>
        <tissue evidence="1">Muscle</tissue>
    </source>
</reference>
<evidence type="ECO:0000313" key="1">
    <source>
        <dbReference type="EMBL" id="KAL1124493.1"/>
    </source>
</evidence>
<gene>
    <name evidence="1" type="ORF">AAG570_001119</name>
</gene>
<keyword evidence="2" id="KW-1185">Reference proteome</keyword>
<accession>A0ABD0YXE1</accession>
<dbReference type="EMBL" id="JBFDAA010000010">
    <property type="protein sequence ID" value="KAL1124493.1"/>
    <property type="molecule type" value="Genomic_DNA"/>
</dbReference>
<sequence length="333" mass="37374">MASKRRNMFHKKKTQDMTEIRHPFVKNLYTDDSKLRPADEASIQIETSAHSPEAGTLMLIPLRSWGALALRGDTRPDRYPHISCMICFGAWTPSSAITIRIYGQRERTDLANYKLLLQTYSARGRLCGLLTSEEGSIGGSCGKVKHVARVQVHPTAKNHWDALGTTRWLVGKKVLWDLSDCGDIEVGMKSVVETYQGASRIVRRVLDWKDWILSILDFLAEPHSFIPYVHFEYTIFGDEDWRLVTVQQLSCEWPETCSGSVAVRATKTSRLGQVIEVMTIAPLMSGWTMILRWVLNGGHIAPQETDNGGLRDLSFVDPAGDLSPYCALRLGPP</sequence>
<dbReference type="AlphaFoldDB" id="A0ABD0YXE1"/>
<name>A0ABD0YXE1_9HEMI</name>
<dbReference type="Proteomes" id="UP001558652">
    <property type="component" value="Unassembled WGS sequence"/>
</dbReference>
<comment type="caution">
    <text evidence="1">The sequence shown here is derived from an EMBL/GenBank/DDBJ whole genome shotgun (WGS) entry which is preliminary data.</text>
</comment>